<keyword evidence="1" id="KW-1185">Reference proteome</keyword>
<dbReference type="STRING" id="121845.A0A3Q0J1N0"/>
<evidence type="ECO:0000313" key="1">
    <source>
        <dbReference type="Proteomes" id="UP000079169"/>
    </source>
</evidence>
<sequence>MSTTADRRAAAAAKCLTLDNMNPNIKVMEYAVRGPLVIRAGEIEKELQSVSRQAYRPI</sequence>
<organism evidence="1 2">
    <name type="scientific">Diaphorina citri</name>
    <name type="common">Asian citrus psyllid</name>
    <dbReference type="NCBI Taxonomy" id="121845"/>
    <lineage>
        <taxon>Eukaryota</taxon>
        <taxon>Metazoa</taxon>
        <taxon>Ecdysozoa</taxon>
        <taxon>Arthropoda</taxon>
        <taxon>Hexapoda</taxon>
        <taxon>Insecta</taxon>
        <taxon>Pterygota</taxon>
        <taxon>Neoptera</taxon>
        <taxon>Paraneoptera</taxon>
        <taxon>Hemiptera</taxon>
        <taxon>Sternorrhyncha</taxon>
        <taxon>Psylloidea</taxon>
        <taxon>Psyllidae</taxon>
        <taxon>Diaphorininae</taxon>
        <taxon>Diaphorina</taxon>
    </lineage>
</organism>
<evidence type="ECO:0000313" key="2">
    <source>
        <dbReference type="RefSeq" id="XP_026682361.1"/>
    </source>
</evidence>
<gene>
    <name evidence="2" type="primary">LOC113469106</name>
</gene>
<dbReference type="InterPro" id="IPR015422">
    <property type="entry name" value="PyrdxlP-dep_Trfase_small"/>
</dbReference>
<dbReference type="KEGG" id="dci:113469106"/>
<dbReference type="GeneID" id="113469106"/>
<dbReference type="RefSeq" id="XP_026682361.1">
    <property type="nucleotide sequence ID" value="XM_026826560.1"/>
</dbReference>
<name>A0A3Q0J1N0_DIACI</name>
<reference evidence="2" key="1">
    <citation type="submission" date="2025-08" db="UniProtKB">
        <authorList>
            <consortium name="RefSeq"/>
        </authorList>
    </citation>
    <scope>IDENTIFICATION</scope>
</reference>
<dbReference type="PaxDb" id="121845-A0A3Q0J1N0"/>
<dbReference type="Proteomes" id="UP000079169">
    <property type="component" value="Unplaced"/>
</dbReference>
<dbReference type="Gene3D" id="3.90.1150.10">
    <property type="entry name" value="Aspartate Aminotransferase, domain 1"/>
    <property type="match status" value="1"/>
</dbReference>
<protein>
    <submittedName>
        <fullName evidence="2">Alanine aminotransferase 2-like</fullName>
    </submittedName>
</protein>
<dbReference type="AlphaFoldDB" id="A0A3Q0J1N0"/>
<proteinExistence type="predicted"/>
<accession>A0A3Q0J1N0</accession>